<gene>
    <name evidence="1" type="ORF">EVAR_100171_1</name>
</gene>
<organism evidence="1 2">
    <name type="scientific">Eumeta variegata</name>
    <name type="common">Bagworm moth</name>
    <name type="synonym">Eumeta japonica</name>
    <dbReference type="NCBI Taxonomy" id="151549"/>
    <lineage>
        <taxon>Eukaryota</taxon>
        <taxon>Metazoa</taxon>
        <taxon>Ecdysozoa</taxon>
        <taxon>Arthropoda</taxon>
        <taxon>Hexapoda</taxon>
        <taxon>Insecta</taxon>
        <taxon>Pterygota</taxon>
        <taxon>Neoptera</taxon>
        <taxon>Endopterygota</taxon>
        <taxon>Lepidoptera</taxon>
        <taxon>Glossata</taxon>
        <taxon>Ditrysia</taxon>
        <taxon>Tineoidea</taxon>
        <taxon>Psychidae</taxon>
        <taxon>Oiketicinae</taxon>
        <taxon>Eumeta</taxon>
    </lineage>
</organism>
<dbReference type="Proteomes" id="UP000299102">
    <property type="component" value="Unassembled WGS sequence"/>
</dbReference>
<sequence>MLTGTPTYSRLRNDTYLNRPFENVVPFIVEKRSLLWYYRPTLATPSESAGSVVVLLRGSLFMRFSRERLIRDNADGISFKILPYARGGKLRQAYDGRTLAIKTVMVFELAVRAVIVLPETRPLESRVLVWSDARRTGNLFKLLYEVDNFRLHLR</sequence>
<comment type="caution">
    <text evidence="1">The sequence shown here is derived from an EMBL/GenBank/DDBJ whole genome shotgun (WGS) entry which is preliminary data.</text>
</comment>
<name>A0A4C2A5X6_EUMVA</name>
<reference evidence="1 2" key="1">
    <citation type="journal article" date="2019" name="Commun. Biol.">
        <title>The bagworm genome reveals a unique fibroin gene that provides high tensile strength.</title>
        <authorList>
            <person name="Kono N."/>
            <person name="Nakamura H."/>
            <person name="Ohtoshi R."/>
            <person name="Tomita M."/>
            <person name="Numata K."/>
            <person name="Arakawa K."/>
        </authorList>
    </citation>
    <scope>NUCLEOTIDE SEQUENCE [LARGE SCALE GENOMIC DNA]</scope>
</reference>
<accession>A0A4C2A5X6</accession>
<dbReference type="EMBL" id="BGZK01002641">
    <property type="protein sequence ID" value="GBP95508.1"/>
    <property type="molecule type" value="Genomic_DNA"/>
</dbReference>
<keyword evidence="2" id="KW-1185">Reference proteome</keyword>
<evidence type="ECO:0000313" key="2">
    <source>
        <dbReference type="Proteomes" id="UP000299102"/>
    </source>
</evidence>
<proteinExistence type="predicted"/>
<protein>
    <submittedName>
        <fullName evidence="1">Uncharacterized protein</fullName>
    </submittedName>
</protein>
<dbReference type="AlphaFoldDB" id="A0A4C2A5X6"/>
<evidence type="ECO:0000313" key="1">
    <source>
        <dbReference type="EMBL" id="GBP95508.1"/>
    </source>
</evidence>